<keyword evidence="4 7" id="KW-0665">Pyrimidine biosynthesis</keyword>
<feature type="domain" description="Orotidine 5'-phosphate decarboxylase" evidence="9">
    <location>
        <begin position="4"/>
        <end position="225"/>
    </location>
</feature>
<evidence type="ECO:0000256" key="5">
    <source>
        <dbReference type="ARBA" id="ARBA00023239"/>
    </source>
</evidence>
<feature type="binding site" evidence="7">
    <location>
        <position position="10"/>
    </location>
    <ligand>
        <name>substrate</name>
    </ligand>
</feature>
<keyword evidence="5 7" id="KW-0456">Lyase</keyword>
<keyword evidence="11" id="KW-1185">Reference proteome</keyword>
<evidence type="ECO:0000256" key="8">
    <source>
        <dbReference type="RuleBase" id="RU000512"/>
    </source>
</evidence>
<dbReference type="InterPro" id="IPR047596">
    <property type="entry name" value="OMPdecase_bac"/>
</dbReference>
<comment type="subunit">
    <text evidence="7">Homodimer.</text>
</comment>
<dbReference type="NCBIfam" id="NF001273">
    <property type="entry name" value="PRK00230.1"/>
    <property type="match status" value="1"/>
</dbReference>
<keyword evidence="3 7" id="KW-0210">Decarboxylase</keyword>
<dbReference type="NCBIfam" id="TIGR01740">
    <property type="entry name" value="pyrF"/>
    <property type="match status" value="1"/>
</dbReference>
<feature type="binding site" evidence="7">
    <location>
        <position position="210"/>
    </location>
    <ligand>
        <name>substrate</name>
    </ligand>
</feature>
<protein>
    <recommendedName>
        <fullName evidence="7">Orotidine 5'-phosphate decarboxylase</fullName>
        <ecNumber evidence="7">4.1.1.23</ecNumber>
    </recommendedName>
    <alternativeName>
        <fullName evidence="7">OMP decarboxylase</fullName>
        <shortName evidence="7">OMPDCase</shortName>
        <shortName evidence="7">OMPdecase</shortName>
    </alternativeName>
</protein>
<comment type="similarity">
    <text evidence="7">Belongs to the OMP decarboxylase family. Type 1 subfamily.</text>
</comment>
<dbReference type="CDD" id="cd04725">
    <property type="entry name" value="OMP_decarboxylase_like"/>
    <property type="match status" value="1"/>
</dbReference>
<reference evidence="10 11" key="1">
    <citation type="submission" date="2020-12" db="EMBL/GenBank/DDBJ databases">
        <title>WGS of Legionella: environmental sample.</title>
        <authorList>
            <person name="Cristino S."/>
            <person name="Girolamini L."/>
            <person name="Salaris S."/>
            <person name="Pascale M.R."/>
            <person name="Mazzotta M."/>
            <person name="Orsini M."/>
            <person name="Grottola A."/>
        </authorList>
    </citation>
    <scope>NUCLEOTIDE SEQUENCE [LARGE SCALE GENOMIC DNA]</scope>
    <source>
        <strain evidence="10 11">30cs62</strain>
    </source>
</reference>
<evidence type="ECO:0000256" key="7">
    <source>
        <dbReference type="HAMAP-Rule" id="MF_01200"/>
    </source>
</evidence>
<evidence type="ECO:0000313" key="11">
    <source>
        <dbReference type="Proteomes" id="UP000809910"/>
    </source>
</evidence>
<dbReference type="InterPro" id="IPR013785">
    <property type="entry name" value="Aldolase_TIM"/>
</dbReference>
<comment type="catalytic activity">
    <reaction evidence="6 7 8">
        <text>orotidine 5'-phosphate + H(+) = UMP + CO2</text>
        <dbReference type="Rhea" id="RHEA:11596"/>
        <dbReference type="ChEBI" id="CHEBI:15378"/>
        <dbReference type="ChEBI" id="CHEBI:16526"/>
        <dbReference type="ChEBI" id="CHEBI:57538"/>
        <dbReference type="ChEBI" id="CHEBI:57865"/>
        <dbReference type="EC" id="4.1.1.23"/>
    </reaction>
</comment>
<dbReference type="InterPro" id="IPR014732">
    <property type="entry name" value="OMPdecase"/>
</dbReference>
<evidence type="ECO:0000256" key="1">
    <source>
        <dbReference type="ARBA" id="ARBA00002356"/>
    </source>
</evidence>
<comment type="pathway">
    <text evidence="2 7 8">Pyrimidine metabolism; UMP biosynthesis via de novo pathway; UMP from orotate: step 2/2.</text>
</comment>
<proteinExistence type="inferred from homology"/>
<dbReference type="GO" id="GO:0004590">
    <property type="term" value="F:orotidine-5'-phosphate decarboxylase activity"/>
    <property type="evidence" value="ECO:0007669"/>
    <property type="project" value="UniProtKB-EC"/>
</dbReference>
<dbReference type="InterPro" id="IPR018089">
    <property type="entry name" value="OMPdecase_AS"/>
</dbReference>
<dbReference type="Proteomes" id="UP000809910">
    <property type="component" value="Unassembled WGS sequence"/>
</dbReference>
<dbReference type="Gene3D" id="3.20.20.70">
    <property type="entry name" value="Aldolase class I"/>
    <property type="match status" value="1"/>
</dbReference>
<evidence type="ECO:0000256" key="3">
    <source>
        <dbReference type="ARBA" id="ARBA00022793"/>
    </source>
</evidence>
<dbReference type="Pfam" id="PF00215">
    <property type="entry name" value="OMPdecase"/>
    <property type="match status" value="1"/>
</dbReference>
<feature type="binding site" evidence="7">
    <location>
        <position position="119"/>
    </location>
    <ligand>
        <name>substrate</name>
    </ligand>
</feature>
<gene>
    <name evidence="7 10" type="primary">pyrF</name>
    <name evidence="10" type="ORF">I5282_02040</name>
</gene>
<accession>A0ABS1W7L6</accession>
<dbReference type="PANTHER" id="PTHR32119:SF2">
    <property type="entry name" value="OROTIDINE 5'-PHOSPHATE DECARBOXYLASE"/>
    <property type="match status" value="1"/>
</dbReference>
<comment type="caution">
    <text evidence="10">The sequence shown here is derived from an EMBL/GenBank/DDBJ whole genome shotgun (WGS) entry which is preliminary data.</text>
</comment>
<feature type="binding site" evidence="7">
    <location>
        <position position="209"/>
    </location>
    <ligand>
        <name>substrate</name>
    </ligand>
</feature>
<feature type="active site" description="Proton donor" evidence="7">
    <location>
        <position position="61"/>
    </location>
</feature>
<dbReference type="EMBL" id="JADWVN010000004">
    <property type="protein sequence ID" value="MBL7525351.1"/>
    <property type="molecule type" value="Genomic_DNA"/>
</dbReference>
<evidence type="ECO:0000256" key="4">
    <source>
        <dbReference type="ARBA" id="ARBA00022975"/>
    </source>
</evidence>
<organism evidence="10 11">
    <name type="scientific">Legionella bononiensis</name>
    <dbReference type="NCBI Taxonomy" id="2793102"/>
    <lineage>
        <taxon>Bacteria</taxon>
        <taxon>Pseudomonadati</taxon>
        <taxon>Pseudomonadota</taxon>
        <taxon>Gammaproteobacteria</taxon>
        <taxon>Legionellales</taxon>
        <taxon>Legionellaceae</taxon>
        <taxon>Legionella</taxon>
    </lineage>
</organism>
<dbReference type="PROSITE" id="PS00156">
    <property type="entry name" value="OMPDECASE"/>
    <property type="match status" value="1"/>
</dbReference>
<evidence type="ECO:0000256" key="2">
    <source>
        <dbReference type="ARBA" id="ARBA00004861"/>
    </source>
</evidence>
<feature type="binding site" evidence="7">
    <location>
        <position position="189"/>
    </location>
    <ligand>
        <name>substrate</name>
    </ligand>
</feature>
<feature type="binding site" evidence="7">
    <location>
        <position position="32"/>
    </location>
    <ligand>
        <name>substrate</name>
    </ligand>
</feature>
<dbReference type="HAMAP" id="MF_01200_B">
    <property type="entry name" value="OMPdecase_type1_B"/>
    <property type="match status" value="1"/>
</dbReference>
<dbReference type="SUPFAM" id="SSF51366">
    <property type="entry name" value="Ribulose-phoshate binding barrel"/>
    <property type="match status" value="1"/>
</dbReference>
<evidence type="ECO:0000259" key="9">
    <source>
        <dbReference type="SMART" id="SM00934"/>
    </source>
</evidence>
<comment type="function">
    <text evidence="1 7">Catalyzes the decarboxylation of orotidine 5'-monophosphate (OMP) to uridine 5'-monophosphate (UMP).</text>
</comment>
<name>A0ABS1W7L6_9GAMM</name>
<feature type="binding site" evidence="7">
    <location>
        <position position="180"/>
    </location>
    <ligand>
        <name>substrate</name>
    </ligand>
</feature>
<dbReference type="InterPro" id="IPR011060">
    <property type="entry name" value="RibuloseP-bd_barrel"/>
</dbReference>
<dbReference type="InterPro" id="IPR001754">
    <property type="entry name" value="OMPdeCOase_dom"/>
</dbReference>
<dbReference type="SMART" id="SM00934">
    <property type="entry name" value="OMPdecase"/>
    <property type="match status" value="1"/>
</dbReference>
<evidence type="ECO:0000256" key="6">
    <source>
        <dbReference type="ARBA" id="ARBA00049157"/>
    </source>
</evidence>
<evidence type="ECO:0000313" key="10">
    <source>
        <dbReference type="EMBL" id="MBL7525351.1"/>
    </source>
</evidence>
<dbReference type="RefSeq" id="WP_203110061.1">
    <property type="nucleotide sequence ID" value="NZ_JADOBG010000012.1"/>
</dbReference>
<dbReference type="EC" id="4.1.1.23" evidence="7"/>
<sequence>MTSKLIVALDFDNERQALNLIDSIDPATCGLKVGSELFTRFGAQFVRQLVSRTFNVFLDLKFHDIPNTVAHACKAAADLGVWMMNVHALGGINMMKAANEALKGLGKDRPILIAVTVLTSHTEHELSDIGITNPLTNEVTMLARLAQEAGLDGVVSSAHEVRTIKHECGDDFITVTPGIRLTADSNDDQSRIMTPKQAITEGTNFLVIGRPITQSARPSEVIATILTDIS</sequence>
<feature type="binding site" evidence="7">
    <location>
        <begin position="59"/>
        <end position="68"/>
    </location>
    <ligand>
        <name>substrate</name>
    </ligand>
</feature>
<dbReference type="PANTHER" id="PTHR32119">
    <property type="entry name" value="OROTIDINE 5'-PHOSPHATE DECARBOXYLASE"/>
    <property type="match status" value="1"/>
</dbReference>